<evidence type="ECO:0000313" key="10">
    <source>
        <dbReference type="EMBL" id="EDW76167.1"/>
    </source>
</evidence>
<evidence type="ECO:0000256" key="2">
    <source>
        <dbReference type="ARBA" id="ARBA00022527"/>
    </source>
</evidence>
<dbReference type="PROSITE" id="PS00107">
    <property type="entry name" value="PROTEIN_KINASE_ATP"/>
    <property type="match status" value="1"/>
</dbReference>
<keyword evidence="3" id="KW-0808">Transferase</keyword>
<keyword evidence="6 7" id="KW-0067">ATP-binding</keyword>
<dbReference type="PANTHER" id="PTHR24057">
    <property type="entry name" value="GLYCOGEN SYNTHASE KINASE-3 ALPHA"/>
    <property type="match status" value="1"/>
</dbReference>
<protein>
    <recommendedName>
        <fullName evidence="9">Protein kinase domain-containing protein</fullName>
    </recommendedName>
</protein>
<dbReference type="EMBL" id="CH963857">
    <property type="protein sequence ID" value="EDW76167.1"/>
    <property type="molecule type" value="Genomic_DNA"/>
</dbReference>
<dbReference type="SMR" id="B4MUH2"/>
<dbReference type="InterPro" id="IPR017441">
    <property type="entry name" value="Protein_kinase_ATP_BS"/>
</dbReference>
<dbReference type="GO" id="GO:0032436">
    <property type="term" value="P:positive regulation of proteasomal ubiquitin-dependent protein catabolic process"/>
    <property type="evidence" value="ECO:0007669"/>
    <property type="project" value="TreeGrafter"/>
</dbReference>
<evidence type="ECO:0000256" key="3">
    <source>
        <dbReference type="ARBA" id="ARBA00022679"/>
    </source>
</evidence>
<dbReference type="GO" id="GO:0030154">
    <property type="term" value="P:cell differentiation"/>
    <property type="evidence" value="ECO:0007669"/>
    <property type="project" value="TreeGrafter"/>
</dbReference>
<accession>B4MUH2</accession>
<feature type="binding site" evidence="7">
    <location>
        <position position="50"/>
    </location>
    <ligand>
        <name>ATP</name>
        <dbReference type="ChEBI" id="CHEBI:30616"/>
    </ligand>
</feature>
<dbReference type="eggNOG" id="KOG0658">
    <property type="taxonomic scope" value="Eukaryota"/>
</dbReference>
<dbReference type="Gene3D" id="1.10.510.10">
    <property type="entry name" value="Transferase(Phosphotransferase) domain 1"/>
    <property type="match status" value="1"/>
</dbReference>
<evidence type="ECO:0000259" key="9">
    <source>
        <dbReference type="PROSITE" id="PS50011"/>
    </source>
</evidence>
<dbReference type="GO" id="GO:0005634">
    <property type="term" value="C:nucleus"/>
    <property type="evidence" value="ECO:0007669"/>
    <property type="project" value="TreeGrafter"/>
</dbReference>
<dbReference type="InterPro" id="IPR050591">
    <property type="entry name" value="GSK-3"/>
</dbReference>
<dbReference type="FunFam" id="1.10.510.10:FF:000624">
    <property type="entry name" value="Mitogen-activated protein kinase"/>
    <property type="match status" value="1"/>
</dbReference>
<dbReference type="GO" id="GO:0004674">
    <property type="term" value="F:protein serine/threonine kinase activity"/>
    <property type="evidence" value="ECO:0007669"/>
    <property type="project" value="UniProtKB-KW"/>
</dbReference>
<dbReference type="InterPro" id="IPR000719">
    <property type="entry name" value="Prot_kinase_dom"/>
</dbReference>
<dbReference type="SUPFAM" id="SSF56112">
    <property type="entry name" value="Protein kinase-like (PK-like)"/>
    <property type="match status" value="1"/>
</dbReference>
<evidence type="ECO:0000256" key="7">
    <source>
        <dbReference type="PROSITE-ProRule" id="PRU10141"/>
    </source>
</evidence>
<dbReference type="CDD" id="cd14137">
    <property type="entry name" value="STKc_GSK3"/>
    <property type="match status" value="1"/>
</dbReference>
<dbReference type="GO" id="GO:0005524">
    <property type="term" value="F:ATP binding"/>
    <property type="evidence" value="ECO:0007669"/>
    <property type="project" value="UniProtKB-UniRule"/>
</dbReference>
<organism evidence="10 11">
    <name type="scientific">Drosophila willistoni</name>
    <name type="common">Fruit fly</name>
    <dbReference type="NCBI Taxonomy" id="7260"/>
    <lineage>
        <taxon>Eukaryota</taxon>
        <taxon>Metazoa</taxon>
        <taxon>Ecdysozoa</taxon>
        <taxon>Arthropoda</taxon>
        <taxon>Hexapoda</taxon>
        <taxon>Insecta</taxon>
        <taxon>Pterygota</taxon>
        <taxon>Neoptera</taxon>
        <taxon>Endopterygota</taxon>
        <taxon>Diptera</taxon>
        <taxon>Brachycera</taxon>
        <taxon>Muscomorpha</taxon>
        <taxon>Ephydroidea</taxon>
        <taxon>Drosophilidae</taxon>
        <taxon>Drosophila</taxon>
        <taxon>Sophophora</taxon>
    </lineage>
</organism>
<dbReference type="KEGG" id="dwi:6642743"/>
<dbReference type="AlphaFoldDB" id="B4MUH2"/>
<dbReference type="SMART" id="SM00220">
    <property type="entry name" value="S_TKc"/>
    <property type="match status" value="1"/>
</dbReference>
<keyword evidence="2 8" id="KW-0723">Serine/threonine-protein kinase</keyword>
<reference evidence="10 11" key="1">
    <citation type="journal article" date="2007" name="Nature">
        <title>Evolution of genes and genomes on the Drosophila phylogeny.</title>
        <authorList>
            <consortium name="Drosophila 12 Genomes Consortium"/>
            <person name="Clark A.G."/>
            <person name="Eisen M.B."/>
            <person name="Smith D.R."/>
            <person name="Bergman C.M."/>
            <person name="Oliver B."/>
            <person name="Markow T.A."/>
            <person name="Kaufman T.C."/>
            <person name="Kellis M."/>
            <person name="Gelbart W."/>
            <person name="Iyer V.N."/>
            <person name="Pollard D.A."/>
            <person name="Sackton T.B."/>
            <person name="Larracuente A.M."/>
            <person name="Singh N.D."/>
            <person name="Abad J.P."/>
            <person name="Abt D.N."/>
            <person name="Adryan B."/>
            <person name="Aguade M."/>
            <person name="Akashi H."/>
            <person name="Anderson W.W."/>
            <person name="Aquadro C.F."/>
            <person name="Ardell D.H."/>
            <person name="Arguello R."/>
            <person name="Artieri C.G."/>
            <person name="Barbash D.A."/>
            <person name="Barker D."/>
            <person name="Barsanti P."/>
            <person name="Batterham P."/>
            <person name="Batzoglou S."/>
            <person name="Begun D."/>
            <person name="Bhutkar A."/>
            <person name="Blanco E."/>
            <person name="Bosak S.A."/>
            <person name="Bradley R.K."/>
            <person name="Brand A.D."/>
            <person name="Brent M.R."/>
            <person name="Brooks A.N."/>
            <person name="Brown R.H."/>
            <person name="Butlin R.K."/>
            <person name="Caggese C."/>
            <person name="Calvi B.R."/>
            <person name="Bernardo de Carvalho A."/>
            <person name="Caspi A."/>
            <person name="Castrezana S."/>
            <person name="Celniker S.E."/>
            <person name="Chang J.L."/>
            <person name="Chapple C."/>
            <person name="Chatterji S."/>
            <person name="Chinwalla A."/>
            <person name="Civetta A."/>
            <person name="Clifton S.W."/>
            <person name="Comeron J.M."/>
            <person name="Costello J.C."/>
            <person name="Coyne J.A."/>
            <person name="Daub J."/>
            <person name="David R.G."/>
            <person name="Delcher A.L."/>
            <person name="Delehaunty K."/>
            <person name="Do C.B."/>
            <person name="Ebling H."/>
            <person name="Edwards K."/>
            <person name="Eickbush T."/>
            <person name="Evans J.D."/>
            <person name="Filipski A."/>
            <person name="Findeiss S."/>
            <person name="Freyhult E."/>
            <person name="Fulton L."/>
            <person name="Fulton R."/>
            <person name="Garcia A.C."/>
            <person name="Gardiner A."/>
            <person name="Garfield D.A."/>
            <person name="Garvin B.E."/>
            <person name="Gibson G."/>
            <person name="Gilbert D."/>
            <person name="Gnerre S."/>
            <person name="Godfrey J."/>
            <person name="Good R."/>
            <person name="Gotea V."/>
            <person name="Gravely B."/>
            <person name="Greenberg A.J."/>
            <person name="Griffiths-Jones S."/>
            <person name="Gross S."/>
            <person name="Guigo R."/>
            <person name="Gustafson E.A."/>
            <person name="Haerty W."/>
            <person name="Hahn M.W."/>
            <person name="Halligan D.L."/>
            <person name="Halpern A.L."/>
            <person name="Halter G.M."/>
            <person name="Han M.V."/>
            <person name="Heger A."/>
            <person name="Hillier L."/>
            <person name="Hinrichs A.S."/>
            <person name="Holmes I."/>
            <person name="Hoskins R.A."/>
            <person name="Hubisz M.J."/>
            <person name="Hultmark D."/>
            <person name="Huntley M.A."/>
            <person name="Jaffe D.B."/>
            <person name="Jagadeeshan S."/>
            <person name="Jeck W.R."/>
            <person name="Johnson J."/>
            <person name="Jones C.D."/>
            <person name="Jordan W.C."/>
            <person name="Karpen G.H."/>
            <person name="Kataoka E."/>
            <person name="Keightley P.D."/>
            <person name="Kheradpour P."/>
            <person name="Kirkness E.F."/>
            <person name="Koerich L.B."/>
            <person name="Kristiansen K."/>
            <person name="Kudrna D."/>
            <person name="Kulathinal R.J."/>
            <person name="Kumar S."/>
            <person name="Kwok R."/>
            <person name="Lander E."/>
            <person name="Langley C.H."/>
            <person name="Lapoint R."/>
            <person name="Lazzaro B.P."/>
            <person name="Lee S.J."/>
            <person name="Levesque L."/>
            <person name="Li R."/>
            <person name="Lin C.F."/>
            <person name="Lin M.F."/>
            <person name="Lindblad-Toh K."/>
            <person name="Llopart A."/>
            <person name="Long M."/>
            <person name="Low L."/>
            <person name="Lozovsky E."/>
            <person name="Lu J."/>
            <person name="Luo M."/>
            <person name="Machado C.A."/>
            <person name="Makalowski W."/>
            <person name="Marzo M."/>
            <person name="Matsuda M."/>
            <person name="Matzkin L."/>
            <person name="McAllister B."/>
            <person name="McBride C.S."/>
            <person name="McKernan B."/>
            <person name="McKernan K."/>
            <person name="Mendez-Lago M."/>
            <person name="Minx P."/>
            <person name="Mollenhauer M.U."/>
            <person name="Montooth K."/>
            <person name="Mount S.M."/>
            <person name="Mu X."/>
            <person name="Myers E."/>
            <person name="Negre B."/>
            <person name="Newfeld S."/>
            <person name="Nielsen R."/>
            <person name="Noor M.A."/>
            <person name="O'Grady P."/>
            <person name="Pachter L."/>
            <person name="Papaceit M."/>
            <person name="Parisi M.J."/>
            <person name="Parisi M."/>
            <person name="Parts L."/>
            <person name="Pedersen J.S."/>
            <person name="Pesole G."/>
            <person name="Phillippy A.M."/>
            <person name="Ponting C.P."/>
            <person name="Pop M."/>
            <person name="Porcelli D."/>
            <person name="Powell J.R."/>
            <person name="Prohaska S."/>
            <person name="Pruitt K."/>
            <person name="Puig M."/>
            <person name="Quesneville H."/>
            <person name="Ram K.R."/>
            <person name="Rand D."/>
            <person name="Rasmussen M.D."/>
            <person name="Reed L.K."/>
            <person name="Reenan R."/>
            <person name="Reily A."/>
            <person name="Remington K.A."/>
            <person name="Rieger T.T."/>
            <person name="Ritchie M.G."/>
            <person name="Robin C."/>
            <person name="Rogers Y.H."/>
            <person name="Rohde C."/>
            <person name="Rozas J."/>
            <person name="Rubenfield M.J."/>
            <person name="Ruiz A."/>
            <person name="Russo S."/>
            <person name="Salzberg S.L."/>
            <person name="Sanchez-Gracia A."/>
            <person name="Saranga D.J."/>
            <person name="Sato H."/>
            <person name="Schaeffer S.W."/>
            <person name="Schatz M.C."/>
            <person name="Schlenke T."/>
            <person name="Schwartz R."/>
            <person name="Segarra C."/>
            <person name="Singh R.S."/>
            <person name="Sirot L."/>
            <person name="Sirota M."/>
            <person name="Sisneros N.B."/>
            <person name="Smith C.D."/>
            <person name="Smith T.F."/>
            <person name="Spieth J."/>
            <person name="Stage D.E."/>
            <person name="Stark A."/>
            <person name="Stephan W."/>
            <person name="Strausberg R.L."/>
            <person name="Strempel S."/>
            <person name="Sturgill D."/>
            <person name="Sutton G."/>
            <person name="Sutton G.G."/>
            <person name="Tao W."/>
            <person name="Teichmann S."/>
            <person name="Tobari Y.N."/>
            <person name="Tomimura Y."/>
            <person name="Tsolas J.M."/>
            <person name="Valente V.L."/>
            <person name="Venter E."/>
            <person name="Venter J.C."/>
            <person name="Vicario S."/>
            <person name="Vieira F.G."/>
            <person name="Vilella A.J."/>
            <person name="Villasante A."/>
            <person name="Walenz B."/>
            <person name="Wang J."/>
            <person name="Wasserman M."/>
            <person name="Watts T."/>
            <person name="Wilson D."/>
            <person name="Wilson R.K."/>
            <person name="Wing R.A."/>
            <person name="Wolfner M.F."/>
            <person name="Wong A."/>
            <person name="Wong G.K."/>
            <person name="Wu C.I."/>
            <person name="Wu G."/>
            <person name="Yamamoto D."/>
            <person name="Yang H.P."/>
            <person name="Yang S.P."/>
            <person name="Yorke J.A."/>
            <person name="Yoshida K."/>
            <person name="Zdobnov E."/>
            <person name="Zhang P."/>
            <person name="Zhang Y."/>
            <person name="Zimin A.V."/>
            <person name="Baldwin J."/>
            <person name="Abdouelleil A."/>
            <person name="Abdulkadir J."/>
            <person name="Abebe A."/>
            <person name="Abera B."/>
            <person name="Abreu J."/>
            <person name="Acer S.C."/>
            <person name="Aftuck L."/>
            <person name="Alexander A."/>
            <person name="An P."/>
            <person name="Anderson E."/>
            <person name="Anderson S."/>
            <person name="Arachi H."/>
            <person name="Azer M."/>
            <person name="Bachantsang P."/>
            <person name="Barry A."/>
            <person name="Bayul T."/>
            <person name="Berlin A."/>
            <person name="Bessette D."/>
            <person name="Bloom T."/>
            <person name="Blye J."/>
            <person name="Boguslavskiy L."/>
            <person name="Bonnet C."/>
            <person name="Boukhgalter B."/>
            <person name="Bourzgui I."/>
            <person name="Brown A."/>
            <person name="Cahill P."/>
            <person name="Channer S."/>
            <person name="Cheshatsang Y."/>
            <person name="Chuda L."/>
            <person name="Citroen M."/>
            <person name="Collymore A."/>
            <person name="Cooke P."/>
            <person name="Costello M."/>
            <person name="D'Aco K."/>
            <person name="Daza R."/>
            <person name="De Haan G."/>
            <person name="DeGray S."/>
            <person name="DeMaso C."/>
            <person name="Dhargay N."/>
            <person name="Dooley K."/>
            <person name="Dooley E."/>
            <person name="Doricent M."/>
            <person name="Dorje P."/>
            <person name="Dorjee K."/>
            <person name="Dupes A."/>
            <person name="Elong R."/>
            <person name="Falk J."/>
            <person name="Farina A."/>
            <person name="Faro S."/>
            <person name="Ferguson D."/>
            <person name="Fisher S."/>
            <person name="Foley C.D."/>
            <person name="Franke A."/>
            <person name="Friedrich D."/>
            <person name="Gadbois L."/>
            <person name="Gearin G."/>
            <person name="Gearin C.R."/>
            <person name="Giannoukos G."/>
            <person name="Goode T."/>
            <person name="Graham J."/>
            <person name="Grandbois E."/>
            <person name="Grewal S."/>
            <person name="Gyaltsen K."/>
            <person name="Hafez N."/>
            <person name="Hagos B."/>
            <person name="Hall J."/>
            <person name="Henson C."/>
            <person name="Hollinger A."/>
            <person name="Honan T."/>
            <person name="Huard M.D."/>
            <person name="Hughes L."/>
            <person name="Hurhula B."/>
            <person name="Husby M.E."/>
            <person name="Kamat A."/>
            <person name="Kanga B."/>
            <person name="Kashin S."/>
            <person name="Khazanovich D."/>
            <person name="Kisner P."/>
            <person name="Lance K."/>
            <person name="Lara M."/>
            <person name="Lee W."/>
            <person name="Lennon N."/>
            <person name="Letendre F."/>
            <person name="LeVine R."/>
            <person name="Lipovsky A."/>
            <person name="Liu X."/>
            <person name="Liu J."/>
            <person name="Liu S."/>
            <person name="Lokyitsang T."/>
            <person name="Lokyitsang Y."/>
            <person name="Lubonja R."/>
            <person name="Lui A."/>
            <person name="MacDonald P."/>
            <person name="Magnisalis V."/>
            <person name="Maru K."/>
            <person name="Matthews C."/>
            <person name="McCusker W."/>
            <person name="McDonough S."/>
            <person name="Mehta T."/>
            <person name="Meldrim J."/>
            <person name="Meneus L."/>
            <person name="Mihai O."/>
            <person name="Mihalev A."/>
            <person name="Mihova T."/>
            <person name="Mittelman R."/>
            <person name="Mlenga V."/>
            <person name="Montmayeur A."/>
            <person name="Mulrain L."/>
            <person name="Navidi A."/>
            <person name="Naylor J."/>
            <person name="Negash T."/>
            <person name="Nguyen T."/>
            <person name="Nguyen N."/>
            <person name="Nicol R."/>
            <person name="Norbu C."/>
            <person name="Norbu N."/>
            <person name="Novod N."/>
            <person name="O'Neill B."/>
            <person name="Osman S."/>
            <person name="Markiewicz E."/>
            <person name="Oyono O.L."/>
            <person name="Patti C."/>
            <person name="Phunkhang P."/>
            <person name="Pierre F."/>
            <person name="Priest M."/>
            <person name="Raghuraman S."/>
            <person name="Rege F."/>
            <person name="Reyes R."/>
            <person name="Rise C."/>
            <person name="Rogov P."/>
            <person name="Ross K."/>
            <person name="Ryan E."/>
            <person name="Settipalli S."/>
            <person name="Shea T."/>
            <person name="Sherpa N."/>
            <person name="Shi L."/>
            <person name="Shih D."/>
            <person name="Sparrow T."/>
            <person name="Spaulding J."/>
            <person name="Stalker J."/>
            <person name="Stange-Thomann N."/>
            <person name="Stavropoulos S."/>
            <person name="Stone C."/>
            <person name="Strader C."/>
            <person name="Tesfaye S."/>
            <person name="Thomson T."/>
            <person name="Thoulutsang Y."/>
            <person name="Thoulutsang D."/>
            <person name="Topham K."/>
            <person name="Topping I."/>
            <person name="Tsamla T."/>
            <person name="Vassiliev H."/>
            <person name="Vo A."/>
            <person name="Wangchuk T."/>
            <person name="Wangdi T."/>
            <person name="Weiand M."/>
            <person name="Wilkinson J."/>
            <person name="Wilson A."/>
            <person name="Yadav S."/>
            <person name="Young G."/>
            <person name="Yu Q."/>
            <person name="Zembek L."/>
            <person name="Zhong D."/>
            <person name="Zimmer A."/>
            <person name="Zwirko Z."/>
            <person name="Jaffe D.B."/>
            <person name="Alvarez P."/>
            <person name="Brockman W."/>
            <person name="Butler J."/>
            <person name="Chin C."/>
            <person name="Gnerre S."/>
            <person name="Grabherr M."/>
            <person name="Kleber M."/>
            <person name="Mauceli E."/>
            <person name="MacCallum I."/>
        </authorList>
    </citation>
    <scope>NUCLEOTIDE SEQUENCE [LARGE SCALE GENOMIC DNA]</scope>
    <source>
        <strain evidence="11">Tucson 14030-0811.24</strain>
    </source>
</reference>
<evidence type="ECO:0000256" key="1">
    <source>
        <dbReference type="ARBA" id="ARBA00005527"/>
    </source>
</evidence>
<dbReference type="Proteomes" id="UP000007798">
    <property type="component" value="Unassembled WGS sequence"/>
</dbReference>
<dbReference type="PANTHER" id="PTHR24057:SF0">
    <property type="entry name" value="PROTEIN KINASE SHAGGY-RELATED"/>
    <property type="match status" value="1"/>
</dbReference>
<dbReference type="PhylomeDB" id="B4MUH2"/>
<dbReference type="OMA" id="CAHASYD"/>
<feature type="domain" description="Protein kinase" evidence="9">
    <location>
        <begin position="15"/>
        <end position="307"/>
    </location>
</feature>
<dbReference type="STRING" id="7260.B4MUH2"/>
<keyword evidence="4 7" id="KW-0547">Nucleotide-binding</keyword>
<dbReference type="GO" id="GO:0030424">
    <property type="term" value="C:axon"/>
    <property type="evidence" value="ECO:0007669"/>
    <property type="project" value="TreeGrafter"/>
</dbReference>
<gene>
    <name evidence="10" type="primary">Dwil\GK15312</name>
    <name evidence="10" type="ORF">Dwil_GK15312</name>
</gene>
<evidence type="ECO:0000256" key="8">
    <source>
        <dbReference type="RuleBase" id="RU000304"/>
    </source>
</evidence>
<dbReference type="InParanoid" id="B4MUH2"/>
<evidence type="ECO:0000256" key="4">
    <source>
        <dbReference type="ARBA" id="ARBA00022741"/>
    </source>
</evidence>
<dbReference type="FunCoup" id="B4MUH2">
    <property type="interactions" value="2"/>
</dbReference>
<dbReference type="HOGENOM" id="CLU_000288_181_20_1"/>
<dbReference type="GO" id="GO:0090090">
    <property type="term" value="P:negative regulation of canonical Wnt signaling pathway"/>
    <property type="evidence" value="ECO:0007669"/>
    <property type="project" value="TreeGrafter"/>
</dbReference>
<dbReference type="GO" id="GO:0005829">
    <property type="term" value="C:cytosol"/>
    <property type="evidence" value="ECO:0007669"/>
    <property type="project" value="TreeGrafter"/>
</dbReference>
<proteinExistence type="inferred from homology"/>
<name>B4MUH2_DROWI</name>
<keyword evidence="11" id="KW-1185">Reference proteome</keyword>
<dbReference type="OrthoDB" id="272141at2759"/>
<dbReference type="Pfam" id="PF00069">
    <property type="entry name" value="Pkinase"/>
    <property type="match status" value="1"/>
</dbReference>
<dbReference type="InterPro" id="IPR008271">
    <property type="entry name" value="Ser/Thr_kinase_AS"/>
</dbReference>
<dbReference type="InterPro" id="IPR039192">
    <property type="entry name" value="STKc_GSK3"/>
</dbReference>
<evidence type="ECO:0000256" key="6">
    <source>
        <dbReference type="ARBA" id="ARBA00022840"/>
    </source>
</evidence>
<sequence>MAYYHSGCRAVPTSINVKKLIGGGTFGRVYQAELLDNGHRQHESKIVALKQIFNFGNYQRREVDIMNQLTQHCNILKMIFFFHIQMGTPPNNYIIMALEYMPMSLLDYLIQQRRNMRPVDHIYIRILAYQLYRGLAYLHSKNICHRDIKPENLLLNEKKMLLKLGDFGSAKVLVPHEGNMSYICSRAYRAPELFANSFVYTVSVDMWSAGCVLAEMLNGIPLFASNKHGKEQLLYIIQILGTTGLDRVPRIRNMCDITETQINTSRDWNAILNTYVPQDLADLLNNCLVYQPIDRISALQACADQSFNELRLMETLQTNMPNGERLPPLFNFTKEELGSDAKLALQLLPLYICEEGELIETPF</sequence>
<keyword evidence="5" id="KW-0418">Kinase</keyword>
<dbReference type="Gene3D" id="3.30.200.20">
    <property type="entry name" value="Phosphorylase Kinase, domain 1"/>
    <property type="match status" value="1"/>
</dbReference>
<evidence type="ECO:0000256" key="5">
    <source>
        <dbReference type="ARBA" id="ARBA00022777"/>
    </source>
</evidence>
<dbReference type="PROSITE" id="PS00108">
    <property type="entry name" value="PROTEIN_KINASE_ST"/>
    <property type="match status" value="1"/>
</dbReference>
<evidence type="ECO:0000313" key="11">
    <source>
        <dbReference type="Proteomes" id="UP000007798"/>
    </source>
</evidence>
<comment type="similarity">
    <text evidence="1">Belongs to the protein kinase superfamily. CMGC Ser/Thr protein kinase family. GSK-3 subfamily.</text>
</comment>
<dbReference type="GO" id="GO:0007165">
    <property type="term" value="P:signal transduction"/>
    <property type="evidence" value="ECO:0007669"/>
    <property type="project" value="TreeGrafter"/>
</dbReference>
<dbReference type="GO" id="GO:0070507">
    <property type="term" value="P:regulation of microtubule cytoskeleton organization"/>
    <property type="evidence" value="ECO:0007669"/>
    <property type="project" value="TreeGrafter"/>
</dbReference>
<dbReference type="PROSITE" id="PS50011">
    <property type="entry name" value="PROTEIN_KINASE_DOM"/>
    <property type="match status" value="1"/>
</dbReference>
<dbReference type="InterPro" id="IPR011009">
    <property type="entry name" value="Kinase-like_dom_sf"/>
</dbReference>